<keyword evidence="3" id="KW-1185">Reference proteome</keyword>
<dbReference type="EMBL" id="LOBU02000013">
    <property type="protein sequence ID" value="OKA07790.1"/>
    <property type="molecule type" value="Genomic_DNA"/>
</dbReference>
<dbReference type="Proteomes" id="UP000186883">
    <property type="component" value="Unassembled WGS sequence"/>
</dbReference>
<dbReference type="InterPro" id="IPR011008">
    <property type="entry name" value="Dimeric_a/b-barrel"/>
</dbReference>
<organism evidence="2 3">
    <name type="scientific">Amycolatopsis regifaucium</name>
    <dbReference type="NCBI Taxonomy" id="546365"/>
    <lineage>
        <taxon>Bacteria</taxon>
        <taxon>Bacillati</taxon>
        <taxon>Actinomycetota</taxon>
        <taxon>Actinomycetes</taxon>
        <taxon>Pseudonocardiales</taxon>
        <taxon>Pseudonocardiaceae</taxon>
        <taxon>Amycolatopsis</taxon>
    </lineage>
</organism>
<dbReference type="InterPro" id="IPR012577">
    <property type="entry name" value="NIPSNAP"/>
</dbReference>
<accession>A0ABX3DT79</accession>
<evidence type="ECO:0000313" key="3">
    <source>
        <dbReference type="Proteomes" id="UP000186883"/>
    </source>
</evidence>
<reference evidence="2" key="1">
    <citation type="submission" date="2016-11" db="EMBL/GenBank/DDBJ databases">
        <title>Genome sequencing of Amycolatopsis regifaucium.</title>
        <authorList>
            <person name="Mayilraj S."/>
            <person name="Kaur N."/>
        </authorList>
    </citation>
    <scope>NUCLEOTIDE SEQUENCE [LARGE SCALE GENOMIC DNA]</scope>
    <source>
        <strain evidence="2">GY080</strain>
    </source>
</reference>
<evidence type="ECO:0000313" key="2">
    <source>
        <dbReference type="EMBL" id="OKA07790.1"/>
    </source>
</evidence>
<gene>
    <name evidence="2" type="ORF">ATP06_0218530</name>
</gene>
<dbReference type="RefSeq" id="WP_063816612.1">
    <property type="nucleotide sequence ID" value="NZ_FOPQ01000002.1"/>
</dbReference>
<name>A0ABX3DT79_9PSEU</name>
<evidence type="ECO:0000259" key="1">
    <source>
        <dbReference type="Pfam" id="PF07978"/>
    </source>
</evidence>
<proteinExistence type="predicted"/>
<dbReference type="Gene3D" id="3.30.70.100">
    <property type="match status" value="1"/>
</dbReference>
<sequence length="117" mass="13445">MRREAAVILEFRTYRLKPGTSEDFLRVMREVCLPLLESAGLRVVDCGRSLVAEDGQEEAYLIRAFASLEAHERQEREFYGSEAWLNGPREEIVSRIENYHSIVIETSEAAVEALSRR</sequence>
<dbReference type="SUPFAM" id="SSF54909">
    <property type="entry name" value="Dimeric alpha+beta barrel"/>
    <property type="match status" value="1"/>
</dbReference>
<comment type="caution">
    <text evidence="2">The sequence shown here is derived from an EMBL/GenBank/DDBJ whole genome shotgun (WGS) entry which is preliminary data.</text>
</comment>
<feature type="domain" description="NIPSNAP" evidence="1">
    <location>
        <begin position="10"/>
        <end position="95"/>
    </location>
</feature>
<protein>
    <submittedName>
        <fullName evidence="2">NIPSNAP family protein</fullName>
    </submittedName>
</protein>
<dbReference type="Pfam" id="PF07978">
    <property type="entry name" value="NIPSNAP"/>
    <property type="match status" value="1"/>
</dbReference>